<keyword evidence="1" id="KW-1133">Transmembrane helix</keyword>
<dbReference type="RefSeq" id="WP_183274900.1">
    <property type="nucleotide sequence ID" value="NZ_JAPKXM010000004.1"/>
</dbReference>
<evidence type="ECO:0000313" key="3">
    <source>
        <dbReference type="EMBL" id="MBB3173129.1"/>
    </source>
</evidence>
<feature type="transmembrane region" description="Helical" evidence="1">
    <location>
        <begin position="20"/>
        <end position="37"/>
    </location>
</feature>
<feature type="domain" description="HTH LytTR-type" evidence="2">
    <location>
        <begin position="172"/>
        <end position="256"/>
    </location>
</feature>
<keyword evidence="1" id="KW-0472">Membrane</keyword>
<keyword evidence="1" id="KW-0812">Transmembrane</keyword>
<dbReference type="EMBL" id="JACHXV010000003">
    <property type="protein sequence ID" value="MBB3173129.1"/>
    <property type="molecule type" value="Genomic_DNA"/>
</dbReference>
<name>A0A839V0Q7_9PROT</name>
<dbReference type="InterPro" id="IPR007492">
    <property type="entry name" value="LytTR_DNA-bd_dom"/>
</dbReference>
<feature type="transmembrane region" description="Helical" evidence="1">
    <location>
        <begin position="118"/>
        <end position="140"/>
    </location>
</feature>
<feature type="transmembrane region" description="Helical" evidence="1">
    <location>
        <begin position="83"/>
        <end position="106"/>
    </location>
</feature>
<gene>
    <name evidence="3" type="ORF">FHR90_000947</name>
</gene>
<organism evidence="3 4">
    <name type="scientific">Endobacter medicaginis</name>
    <dbReference type="NCBI Taxonomy" id="1181271"/>
    <lineage>
        <taxon>Bacteria</taxon>
        <taxon>Pseudomonadati</taxon>
        <taxon>Pseudomonadota</taxon>
        <taxon>Alphaproteobacteria</taxon>
        <taxon>Acetobacterales</taxon>
        <taxon>Acetobacteraceae</taxon>
        <taxon>Endobacter</taxon>
    </lineage>
</organism>
<reference evidence="3 4" key="1">
    <citation type="submission" date="2020-08" db="EMBL/GenBank/DDBJ databases">
        <title>Genomic Encyclopedia of Type Strains, Phase III (KMG-III): the genomes of soil and plant-associated and newly described type strains.</title>
        <authorList>
            <person name="Whitman W."/>
        </authorList>
    </citation>
    <scope>NUCLEOTIDE SEQUENCE [LARGE SCALE GENOMIC DNA]</scope>
    <source>
        <strain evidence="3 4">CECT 8088</strain>
    </source>
</reference>
<dbReference type="SMART" id="SM00850">
    <property type="entry name" value="LytTR"/>
    <property type="match status" value="1"/>
</dbReference>
<dbReference type="GO" id="GO:0003677">
    <property type="term" value="F:DNA binding"/>
    <property type="evidence" value="ECO:0007669"/>
    <property type="project" value="InterPro"/>
</dbReference>
<dbReference type="PROSITE" id="PS50930">
    <property type="entry name" value="HTH_LYTTR"/>
    <property type="match status" value="1"/>
</dbReference>
<dbReference type="Gene3D" id="2.40.50.1020">
    <property type="entry name" value="LytTr DNA-binding domain"/>
    <property type="match status" value="1"/>
</dbReference>
<evidence type="ECO:0000259" key="2">
    <source>
        <dbReference type="PROSITE" id="PS50930"/>
    </source>
</evidence>
<proteinExistence type="predicted"/>
<dbReference type="AlphaFoldDB" id="A0A839V0Q7"/>
<dbReference type="Proteomes" id="UP000557688">
    <property type="component" value="Unassembled WGS sequence"/>
</dbReference>
<evidence type="ECO:0000313" key="4">
    <source>
        <dbReference type="Proteomes" id="UP000557688"/>
    </source>
</evidence>
<sequence>MSGPVQGGGAGQAAARWRRAIVISTLSGGLLALLGPFGTYLNGGPGSRALYWIGAAWAGCALYGGAITAVGRIAPRGTAGRRWLLGAAVGAASLAEAVLTRMAAFALWPSLRAHAPGIWGWLAQTLLIGAMAAIVAEWLLSRRPLPADATTVPATLQAGAPARQMPAGAVALQMEDHYVRVHTATGSSLIHLSMTAAIAALGQTEGLRVHRSWWVARQSVQAIEGTPRAMRVRLGTGLSVPVARSAVSTLREAGWLATP</sequence>
<feature type="transmembrane region" description="Helical" evidence="1">
    <location>
        <begin position="49"/>
        <end position="71"/>
    </location>
</feature>
<keyword evidence="4" id="KW-1185">Reference proteome</keyword>
<protein>
    <recommendedName>
        <fullName evidence="2">HTH LytTR-type domain-containing protein</fullName>
    </recommendedName>
</protein>
<dbReference type="Pfam" id="PF04397">
    <property type="entry name" value="LytTR"/>
    <property type="match status" value="1"/>
</dbReference>
<evidence type="ECO:0000256" key="1">
    <source>
        <dbReference type="SAM" id="Phobius"/>
    </source>
</evidence>
<accession>A0A839V0Q7</accession>
<comment type="caution">
    <text evidence="3">The sequence shown here is derived from an EMBL/GenBank/DDBJ whole genome shotgun (WGS) entry which is preliminary data.</text>
</comment>